<proteinExistence type="predicted"/>
<gene>
    <name evidence="2" type="ORF">QWI16_09955</name>
</gene>
<sequence>MTNRSPSALLLSLLLILASRVVAEPEILGSAYLLEAPDILVYRETYEVLDEQTTQVTYLSPEDEVIAEKRLDYSTGEATPSFRLTDLRFEQVKSVSVSQDRLQFFVDEEGKKRKKERDRAKTQVVDAGFTHFLRQNWSGLINGGDVDFDFAFVDRLDNVSLTASKVDQSDTPFGNQFAASHYFSMALDNALLALLVDPIYLAFDDQQRLLAYAGRSNLKGPKGKPVDVIIRYVYTGARSL</sequence>
<dbReference type="RefSeq" id="WP_302712780.1">
    <property type="nucleotide sequence ID" value="NZ_JAULRT010000052.1"/>
</dbReference>
<keyword evidence="1" id="KW-0732">Signal</keyword>
<evidence type="ECO:0008006" key="4">
    <source>
        <dbReference type="Google" id="ProtNLM"/>
    </source>
</evidence>
<reference evidence="2" key="1">
    <citation type="submission" date="2023-07" db="EMBL/GenBank/DDBJ databases">
        <title>Gilvimarinus algae sp. nov., isolated from the surface of Kelp.</title>
        <authorList>
            <person name="Sun Y.Y."/>
            <person name="Gong Y."/>
            <person name="Du Z.J."/>
        </authorList>
    </citation>
    <scope>NUCLEOTIDE SEQUENCE</scope>
    <source>
        <strain evidence="2">SDUM040014</strain>
    </source>
</reference>
<feature type="chain" id="PRO_5045723441" description="DUF3108 domain-containing protein" evidence="1">
    <location>
        <begin position="24"/>
        <end position="240"/>
    </location>
</feature>
<evidence type="ECO:0000313" key="3">
    <source>
        <dbReference type="Proteomes" id="UP001168380"/>
    </source>
</evidence>
<keyword evidence="3" id="KW-1185">Reference proteome</keyword>
<dbReference type="Proteomes" id="UP001168380">
    <property type="component" value="Unassembled WGS sequence"/>
</dbReference>
<accession>A0ABT8TII8</accession>
<feature type="signal peptide" evidence="1">
    <location>
        <begin position="1"/>
        <end position="23"/>
    </location>
</feature>
<organism evidence="2 3">
    <name type="scientific">Gilvimarinus algae</name>
    <dbReference type="NCBI Taxonomy" id="3058037"/>
    <lineage>
        <taxon>Bacteria</taxon>
        <taxon>Pseudomonadati</taxon>
        <taxon>Pseudomonadota</taxon>
        <taxon>Gammaproteobacteria</taxon>
        <taxon>Cellvibrionales</taxon>
        <taxon>Cellvibrionaceae</taxon>
        <taxon>Gilvimarinus</taxon>
    </lineage>
</organism>
<dbReference type="EMBL" id="JAULRT010000052">
    <property type="protein sequence ID" value="MDO3382496.1"/>
    <property type="molecule type" value="Genomic_DNA"/>
</dbReference>
<protein>
    <recommendedName>
        <fullName evidence="4">DUF3108 domain-containing protein</fullName>
    </recommendedName>
</protein>
<evidence type="ECO:0000256" key="1">
    <source>
        <dbReference type="SAM" id="SignalP"/>
    </source>
</evidence>
<evidence type="ECO:0000313" key="2">
    <source>
        <dbReference type="EMBL" id="MDO3382496.1"/>
    </source>
</evidence>
<comment type="caution">
    <text evidence="2">The sequence shown here is derived from an EMBL/GenBank/DDBJ whole genome shotgun (WGS) entry which is preliminary data.</text>
</comment>
<name>A0ABT8TII8_9GAMM</name>